<proteinExistence type="predicted"/>
<feature type="chain" id="PRO_5023078827" description="Lipid/polyisoprenoid-binding YceI-like domain-containing protein" evidence="1">
    <location>
        <begin position="22"/>
        <end position="194"/>
    </location>
</feature>
<organism evidence="3 4">
    <name type="scientific">Posidoniimonas corsicana</name>
    <dbReference type="NCBI Taxonomy" id="1938618"/>
    <lineage>
        <taxon>Bacteria</taxon>
        <taxon>Pseudomonadati</taxon>
        <taxon>Planctomycetota</taxon>
        <taxon>Planctomycetia</taxon>
        <taxon>Pirellulales</taxon>
        <taxon>Lacipirellulaceae</taxon>
        <taxon>Posidoniimonas</taxon>
    </lineage>
</organism>
<sequence precursor="true">MPRPFPLLVALALLASNQAQAAPAQYVVDGAHTSVVFSVGHLGYSFTYGMFKEASGRVTLDPANPEGSRFELAVKVASISTGNEARDKHLMNADFFDAAKFPEITFAGQTQGVTRDDKGRDVYQVKGKLTMHGVSKEVTLPVRLLHAGEDQQGKARVGFHCDLPIKRSDYGMNNSIPAISDSVGVTFSFEAASP</sequence>
<dbReference type="SUPFAM" id="SSF101874">
    <property type="entry name" value="YceI-like"/>
    <property type="match status" value="1"/>
</dbReference>
<dbReference type="Pfam" id="PF04264">
    <property type="entry name" value="YceI"/>
    <property type="match status" value="1"/>
</dbReference>
<evidence type="ECO:0000313" key="4">
    <source>
        <dbReference type="Proteomes" id="UP000316714"/>
    </source>
</evidence>
<feature type="signal peptide" evidence="1">
    <location>
        <begin position="1"/>
        <end position="21"/>
    </location>
</feature>
<reference evidence="3 4" key="1">
    <citation type="submission" date="2019-02" db="EMBL/GenBank/DDBJ databases">
        <title>Deep-cultivation of Planctomycetes and their phenomic and genomic characterization uncovers novel biology.</title>
        <authorList>
            <person name="Wiegand S."/>
            <person name="Jogler M."/>
            <person name="Boedeker C."/>
            <person name="Pinto D."/>
            <person name="Vollmers J."/>
            <person name="Rivas-Marin E."/>
            <person name="Kohn T."/>
            <person name="Peeters S.H."/>
            <person name="Heuer A."/>
            <person name="Rast P."/>
            <person name="Oberbeckmann S."/>
            <person name="Bunk B."/>
            <person name="Jeske O."/>
            <person name="Meyerdierks A."/>
            <person name="Storesund J.E."/>
            <person name="Kallscheuer N."/>
            <person name="Luecker S."/>
            <person name="Lage O.M."/>
            <person name="Pohl T."/>
            <person name="Merkel B.J."/>
            <person name="Hornburger P."/>
            <person name="Mueller R.-W."/>
            <person name="Bruemmer F."/>
            <person name="Labrenz M."/>
            <person name="Spormann A.M."/>
            <person name="Op Den Camp H."/>
            <person name="Overmann J."/>
            <person name="Amann R."/>
            <person name="Jetten M.S.M."/>
            <person name="Mascher T."/>
            <person name="Medema M.H."/>
            <person name="Devos D.P."/>
            <person name="Kaster A.-K."/>
            <person name="Ovreas L."/>
            <person name="Rohde M."/>
            <person name="Galperin M.Y."/>
            <person name="Jogler C."/>
        </authorList>
    </citation>
    <scope>NUCLEOTIDE SEQUENCE [LARGE SCALE GENOMIC DNA]</scope>
    <source>
        <strain evidence="3 4">KOR34</strain>
    </source>
</reference>
<dbReference type="SMART" id="SM00867">
    <property type="entry name" value="YceI"/>
    <property type="match status" value="1"/>
</dbReference>
<evidence type="ECO:0000256" key="1">
    <source>
        <dbReference type="SAM" id="SignalP"/>
    </source>
</evidence>
<evidence type="ECO:0000259" key="2">
    <source>
        <dbReference type="SMART" id="SM00867"/>
    </source>
</evidence>
<evidence type="ECO:0000313" key="3">
    <source>
        <dbReference type="EMBL" id="TWT37956.1"/>
    </source>
</evidence>
<dbReference type="EMBL" id="SIHJ01000001">
    <property type="protein sequence ID" value="TWT37956.1"/>
    <property type="molecule type" value="Genomic_DNA"/>
</dbReference>
<keyword evidence="4" id="KW-1185">Reference proteome</keyword>
<keyword evidence="1" id="KW-0732">Signal</keyword>
<dbReference type="PANTHER" id="PTHR34406:SF1">
    <property type="entry name" value="PROTEIN YCEI"/>
    <property type="match status" value="1"/>
</dbReference>
<dbReference type="Gene3D" id="2.40.128.110">
    <property type="entry name" value="Lipid/polyisoprenoid-binding, YceI-like"/>
    <property type="match status" value="1"/>
</dbReference>
<dbReference type="InterPro" id="IPR036761">
    <property type="entry name" value="TTHA0802/YceI-like_sf"/>
</dbReference>
<protein>
    <recommendedName>
        <fullName evidence="2">Lipid/polyisoprenoid-binding YceI-like domain-containing protein</fullName>
    </recommendedName>
</protein>
<dbReference type="Proteomes" id="UP000316714">
    <property type="component" value="Unassembled WGS sequence"/>
</dbReference>
<dbReference type="RefSeq" id="WP_146565253.1">
    <property type="nucleotide sequence ID" value="NZ_SIHJ01000001.1"/>
</dbReference>
<dbReference type="OrthoDB" id="9811006at2"/>
<dbReference type="PANTHER" id="PTHR34406">
    <property type="entry name" value="PROTEIN YCEI"/>
    <property type="match status" value="1"/>
</dbReference>
<gene>
    <name evidence="3" type="ORF">KOR34_29220</name>
</gene>
<name>A0A5C5VH65_9BACT</name>
<dbReference type="InterPro" id="IPR007372">
    <property type="entry name" value="Lipid/polyisoprenoid-bd_YceI"/>
</dbReference>
<dbReference type="AlphaFoldDB" id="A0A5C5VH65"/>
<feature type="domain" description="Lipid/polyisoprenoid-binding YceI-like" evidence="2">
    <location>
        <begin position="25"/>
        <end position="192"/>
    </location>
</feature>
<accession>A0A5C5VH65</accession>
<comment type="caution">
    <text evidence="3">The sequence shown here is derived from an EMBL/GenBank/DDBJ whole genome shotgun (WGS) entry which is preliminary data.</text>
</comment>